<reference evidence="1 2" key="1">
    <citation type="submission" date="2006-03" db="EMBL/GenBank/DDBJ databases">
        <authorList>
            <person name="Bartlett D.H."/>
            <person name="Valle G."/>
            <person name="Lauro F.M."/>
            <person name="Vezzi A."/>
            <person name="Simonato F."/>
            <person name="Eloe E."/>
            <person name="Vitulo N."/>
            <person name="Stratton T.K."/>
            <person name="D'angelo M."/>
            <person name="Ferriera S."/>
            <person name="Johnson J."/>
            <person name="Kravitz S."/>
            <person name="Beeson K."/>
            <person name="Sutton G."/>
            <person name="Rogers Y."/>
            <person name="Friedman R."/>
            <person name="Frazier M."/>
            <person name="Venter J.C."/>
        </authorList>
    </citation>
    <scope>NUCLEOTIDE SEQUENCE [LARGE SCALE GENOMIC DNA]</scope>
    <source>
        <strain evidence="1 2">3TCK</strain>
    </source>
</reference>
<sequence length="158" mass="18609">MYNACDFIHNAVLEVTQLTLEAIREQLTELNFNAENIRMITVEAMDDALLESCTTKEDESFYNSYMNVIYQKGERYVLGYRCNEEKIIDQAIIKIGDKYFDPTEQSKGDFKPYQFAFLTEFKVFDMMKNAKSNKDFPPDVDFLFTRAKHYKNIINKVK</sequence>
<dbReference type="Proteomes" id="UP000003789">
    <property type="component" value="Unassembled WGS sequence"/>
</dbReference>
<comment type="caution">
    <text evidence="1">The sequence shown here is derived from an EMBL/GenBank/DDBJ whole genome shotgun (WGS) entry which is preliminary data.</text>
</comment>
<dbReference type="HOGENOM" id="CLU_148651_0_0_6"/>
<protein>
    <submittedName>
        <fullName evidence="1">Uncharacterized protein</fullName>
    </submittedName>
</protein>
<dbReference type="EMBL" id="AAPH01000055">
    <property type="protein sequence ID" value="EAS40537.1"/>
    <property type="molecule type" value="Genomic_DNA"/>
</dbReference>
<evidence type="ECO:0000313" key="1">
    <source>
        <dbReference type="EMBL" id="EAS40537.1"/>
    </source>
</evidence>
<accession>Q1YW97</accession>
<organism evidence="1 2">
    <name type="scientific">Photobacterium profundum 3TCK</name>
    <dbReference type="NCBI Taxonomy" id="314280"/>
    <lineage>
        <taxon>Bacteria</taxon>
        <taxon>Pseudomonadati</taxon>
        <taxon>Pseudomonadota</taxon>
        <taxon>Gammaproteobacteria</taxon>
        <taxon>Vibrionales</taxon>
        <taxon>Vibrionaceae</taxon>
        <taxon>Photobacterium</taxon>
    </lineage>
</organism>
<evidence type="ECO:0000313" key="2">
    <source>
        <dbReference type="Proteomes" id="UP000003789"/>
    </source>
</evidence>
<name>Q1YW97_9GAMM</name>
<gene>
    <name evidence="1" type="ORF">P3TCK_06937</name>
</gene>
<proteinExistence type="predicted"/>
<dbReference type="AlphaFoldDB" id="Q1YW97"/>